<dbReference type="EMBL" id="BPLR01004071">
    <property type="protein sequence ID" value="GIX91887.1"/>
    <property type="molecule type" value="Genomic_DNA"/>
</dbReference>
<dbReference type="AlphaFoldDB" id="A0AAV4P9T0"/>
<sequence length="111" mass="12100">MSYKNSPLVSKCSIDSRYIDGIGVCCLPFCYRERGRGTFGGQSSRGSISVGKARPSSVKQEYGGCQKCTAKFPRPYPDVQDASKEAPKFVGPGVAFGKDEGARRRVHRSED</sequence>
<gene>
    <name evidence="2" type="ORF">CEXT_507051</name>
</gene>
<accession>A0AAV4P9T0</accession>
<keyword evidence="3" id="KW-1185">Reference proteome</keyword>
<organism evidence="2 3">
    <name type="scientific">Caerostris extrusa</name>
    <name type="common">Bark spider</name>
    <name type="synonym">Caerostris bankana</name>
    <dbReference type="NCBI Taxonomy" id="172846"/>
    <lineage>
        <taxon>Eukaryota</taxon>
        <taxon>Metazoa</taxon>
        <taxon>Ecdysozoa</taxon>
        <taxon>Arthropoda</taxon>
        <taxon>Chelicerata</taxon>
        <taxon>Arachnida</taxon>
        <taxon>Araneae</taxon>
        <taxon>Araneomorphae</taxon>
        <taxon>Entelegynae</taxon>
        <taxon>Araneoidea</taxon>
        <taxon>Araneidae</taxon>
        <taxon>Caerostris</taxon>
    </lineage>
</organism>
<protein>
    <submittedName>
        <fullName evidence="2">Uncharacterized protein</fullName>
    </submittedName>
</protein>
<comment type="caution">
    <text evidence="2">The sequence shown here is derived from an EMBL/GenBank/DDBJ whole genome shotgun (WGS) entry which is preliminary data.</text>
</comment>
<feature type="compositionally biased region" description="Basic and acidic residues" evidence="1">
    <location>
        <begin position="97"/>
        <end position="111"/>
    </location>
</feature>
<proteinExistence type="predicted"/>
<evidence type="ECO:0000313" key="3">
    <source>
        <dbReference type="Proteomes" id="UP001054945"/>
    </source>
</evidence>
<name>A0AAV4P9T0_CAEEX</name>
<evidence type="ECO:0000313" key="2">
    <source>
        <dbReference type="EMBL" id="GIX91887.1"/>
    </source>
</evidence>
<dbReference type="Proteomes" id="UP001054945">
    <property type="component" value="Unassembled WGS sequence"/>
</dbReference>
<evidence type="ECO:0000256" key="1">
    <source>
        <dbReference type="SAM" id="MobiDB-lite"/>
    </source>
</evidence>
<reference evidence="2 3" key="1">
    <citation type="submission" date="2021-06" db="EMBL/GenBank/DDBJ databases">
        <title>Caerostris extrusa draft genome.</title>
        <authorList>
            <person name="Kono N."/>
            <person name="Arakawa K."/>
        </authorList>
    </citation>
    <scope>NUCLEOTIDE SEQUENCE [LARGE SCALE GENOMIC DNA]</scope>
</reference>
<feature type="region of interest" description="Disordered" evidence="1">
    <location>
        <begin position="81"/>
        <end position="111"/>
    </location>
</feature>